<evidence type="ECO:0000313" key="1">
    <source>
        <dbReference type="EMBL" id="MBA6148580.1"/>
    </source>
</evidence>
<dbReference type="RefSeq" id="WP_054905253.1">
    <property type="nucleotide sequence ID" value="NZ_JACGDA010000026.1"/>
</dbReference>
<organism evidence="1 2">
    <name type="scientific">Pseudomonas juntendi</name>
    <dbReference type="NCBI Taxonomy" id="2666183"/>
    <lineage>
        <taxon>Bacteria</taxon>
        <taxon>Pseudomonadati</taxon>
        <taxon>Pseudomonadota</taxon>
        <taxon>Gammaproteobacteria</taxon>
        <taxon>Pseudomonadales</taxon>
        <taxon>Pseudomonadaceae</taxon>
        <taxon>Pseudomonas</taxon>
    </lineage>
</organism>
<name>A0A7W2LWZ2_9PSED</name>
<dbReference type="GO" id="GO:0003677">
    <property type="term" value="F:DNA binding"/>
    <property type="evidence" value="ECO:0007669"/>
    <property type="project" value="InterPro"/>
</dbReference>
<dbReference type="AlphaFoldDB" id="A0A7W2LWZ2"/>
<evidence type="ECO:0008006" key="3">
    <source>
        <dbReference type="Google" id="ProtNLM"/>
    </source>
</evidence>
<protein>
    <recommendedName>
        <fullName evidence="3">Integrase</fullName>
    </recommendedName>
</protein>
<sequence>MRLLWALLIQGKPLNQLKRQDAQDYLSFCRNPPDDWMGPVTRSRFVSNQHALYAREAYIPNPKWHPFNTKSRKVIAEETPSTQEYHAANGTLNQVYTVCSRFYEFLVEDGFAQTNPFRLFKKDNRLSTQVLEVTSSRQLTPLRWDFVLDTVEAMANAEPERHERTLFIVATLFAMYLGVSDLAGRKNWKSTMGDFRLDDEGNWWYFAVGKGNKAAKIAVRDIYVERYLRRYRRFLGLPELPHPGETTPLITTLNGRAGFV</sequence>
<reference evidence="1 2" key="1">
    <citation type="submission" date="2020-07" db="EMBL/GenBank/DDBJ databases">
        <title>Diversity of carbapenemase encoding genes among Pseudomonas putida group clinical isolates in a tertiary Brazilian hospital.</title>
        <authorList>
            <person name="Alberto-Lei F."/>
            <person name="Nodari C.S."/>
            <person name="Streling A.P."/>
            <person name="Paulino J.T."/>
            <person name="Bessa-Neto F.O."/>
            <person name="Cayo R."/>
            <person name="Gales A.C."/>
        </authorList>
    </citation>
    <scope>NUCLEOTIDE SEQUENCE [LARGE SCALE GENOMIC DNA]</scope>
    <source>
        <strain evidence="1 2">11213</strain>
    </source>
</reference>
<dbReference type="Proteomes" id="UP000577346">
    <property type="component" value="Unassembled WGS sequence"/>
</dbReference>
<accession>A0A7W2LWZ2</accession>
<evidence type="ECO:0000313" key="2">
    <source>
        <dbReference type="Proteomes" id="UP000577346"/>
    </source>
</evidence>
<proteinExistence type="predicted"/>
<dbReference type="EMBL" id="JACGDA010000026">
    <property type="protein sequence ID" value="MBA6148580.1"/>
    <property type="molecule type" value="Genomic_DNA"/>
</dbReference>
<comment type="caution">
    <text evidence="1">The sequence shown here is derived from an EMBL/GenBank/DDBJ whole genome shotgun (WGS) entry which is preliminary data.</text>
</comment>
<dbReference type="SUPFAM" id="SSF56349">
    <property type="entry name" value="DNA breaking-rejoining enzymes"/>
    <property type="match status" value="1"/>
</dbReference>
<gene>
    <name evidence="1" type="ORF">H4C15_13860</name>
</gene>
<dbReference type="InterPro" id="IPR011010">
    <property type="entry name" value="DNA_brk_join_enz"/>
</dbReference>